<dbReference type="GO" id="GO:0006887">
    <property type="term" value="P:exocytosis"/>
    <property type="evidence" value="ECO:0007669"/>
    <property type="project" value="TreeGrafter"/>
</dbReference>
<dbReference type="Pfam" id="PF01237">
    <property type="entry name" value="Oxysterol_BP"/>
    <property type="match status" value="1"/>
</dbReference>
<organism evidence="7 8">
    <name type="scientific">Mycena pura</name>
    <dbReference type="NCBI Taxonomy" id="153505"/>
    <lineage>
        <taxon>Eukaryota</taxon>
        <taxon>Fungi</taxon>
        <taxon>Dikarya</taxon>
        <taxon>Basidiomycota</taxon>
        <taxon>Agaricomycotina</taxon>
        <taxon>Agaricomycetes</taxon>
        <taxon>Agaricomycetidae</taxon>
        <taxon>Agaricales</taxon>
        <taxon>Marasmiineae</taxon>
        <taxon>Mycenaceae</taxon>
        <taxon>Mycena</taxon>
    </lineage>
</organism>
<dbReference type="GO" id="GO:0030011">
    <property type="term" value="P:maintenance of cell polarity"/>
    <property type="evidence" value="ECO:0007669"/>
    <property type="project" value="TreeGrafter"/>
</dbReference>
<dbReference type="SUPFAM" id="SSF50729">
    <property type="entry name" value="PH domain-like"/>
    <property type="match status" value="1"/>
</dbReference>
<dbReference type="InterPro" id="IPR011993">
    <property type="entry name" value="PH-like_dom_sf"/>
</dbReference>
<keyword evidence="8" id="KW-1185">Reference proteome</keyword>
<feature type="region of interest" description="Disordered" evidence="5">
    <location>
        <begin position="257"/>
        <end position="281"/>
    </location>
</feature>
<dbReference type="Gene3D" id="3.30.70.3490">
    <property type="match status" value="1"/>
</dbReference>
<evidence type="ECO:0000256" key="3">
    <source>
        <dbReference type="ARBA" id="ARBA00023055"/>
    </source>
</evidence>
<feature type="region of interest" description="Disordered" evidence="5">
    <location>
        <begin position="162"/>
        <end position="185"/>
    </location>
</feature>
<keyword evidence="2" id="KW-0813">Transport</keyword>
<evidence type="ECO:0000256" key="2">
    <source>
        <dbReference type="ARBA" id="ARBA00022448"/>
    </source>
</evidence>
<evidence type="ECO:0000313" key="8">
    <source>
        <dbReference type="Proteomes" id="UP001219525"/>
    </source>
</evidence>
<dbReference type="InterPro" id="IPR000648">
    <property type="entry name" value="Oxysterol-bd"/>
</dbReference>
<dbReference type="GO" id="GO:0032934">
    <property type="term" value="F:sterol binding"/>
    <property type="evidence" value="ECO:0007669"/>
    <property type="project" value="TreeGrafter"/>
</dbReference>
<dbReference type="InterPro" id="IPR041680">
    <property type="entry name" value="PH_8"/>
</dbReference>
<dbReference type="PROSITE" id="PS50003">
    <property type="entry name" value="PH_DOMAIN"/>
    <property type="match status" value="1"/>
</dbReference>
<dbReference type="EMBL" id="JARJCW010000004">
    <property type="protein sequence ID" value="KAJ7225771.1"/>
    <property type="molecule type" value="Genomic_DNA"/>
</dbReference>
<evidence type="ECO:0000256" key="5">
    <source>
        <dbReference type="SAM" id="MobiDB-lite"/>
    </source>
</evidence>
<dbReference type="GO" id="GO:0097038">
    <property type="term" value="C:perinuclear endoplasmic reticulum"/>
    <property type="evidence" value="ECO:0007669"/>
    <property type="project" value="TreeGrafter"/>
</dbReference>
<comment type="similarity">
    <text evidence="1">Belongs to the OSBP family.</text>
</comment>
<dbReference type="GO" id="GO:0120009">
    <property type="term" value="P:intermembrane lipid transfer"/>
    <property type="evidence" value="ECO:0007669"/>
    <property type="project" value="UniProtKB-ARBA"/>
</dbReference>
<dbReference type="Gene3D" id="2.30.29.30">
    <property type="entry name" value="Pleckstrin-homology domain (PH domain)/Phosphotyrosine-binding domain (PTB)"/>
    <property type="match status" value="1"/>
</dbReference>
<dbReference type="GO" id="GO:0035621">
    <property type="term" value="P:ER to Golgi ceramide transport"/>
    <property type="evidence" value="ECO:0007669"/>
    <property type="project" value="TreeGrafter"/>
</dbReference>
<dbReference type="GO" id="GO:0006897">
    <property type="term" value="P:endocytosis"/>
    <property type="evidence" value="ECO:0007669"/>
    <property type="project" value="TreeGrafter"/>
</dbReference>
<feature type="compositionally biased region" description="Basic and acidic residues" evidence="5">
    <location>
        <begin position="650"/>
        <end position="663"/>
    </location>
</feature>
<dbReference type="Gene3D" id="2.40.160.120">
    <property type="match status" value="1"/>
</dbReference>
<feature type="domain" description="PH" evidence="6">
    <location>
        <begin position="19"/>
        <end position="112"/>
    </location>
</feature>
<accession>A0AAD6YPS8</accession>
<protein>
    <submittedName>
        <fullName evidence="7">Oxysterol binding protein</fullName>
    </submittedName>
</protein>
<feature type="compositionally biased region" description="Basic and acidic residues" evidence="5">
    <location>
        <begin position="171"/>
        <end position="185"/>
    </location>
</feature>
<evidence type="ECO:0000256" key="4">
    <source>
        <dbReference type="ARBA" id="ARBA00023121"/>
    </source>
</evidence>
<dbReference type="InterPro" id="IPR037239">
    <property type="entry name" value="OSBP_sf"/>
</dbReference>
<evidence type="ECO:0000259" key="6">
    <source>
        <dbReference type="PROSITE" id="PS50003"/>
    </source>
</evidence>
<dbReference type="Pfam" id="PF15409">
    <property type="entry name" value="PH_8"/>
    <property type="match status" value="1"/>
</dbReference>
<sequence>MSATVVGTVPKFAPPAASTVIREGWVLKKRRKKMQGFARRYFILYQNGMLTYAFDRGKPARDQLSLHCSAISTAPGRRDMIHIDSNTGTFHIKCLTAEDFDLWMAAFRRFIGSGPESRKSLSMRHLTRQGSISVNRTGAVLEEMALTLAELEAGILALPHDGLLPKKPPKLKSDKEKPKSEKDKHGNVVFGLFKRPSHHSPVSMHDTEYGLSPTEVSEAPSMQRVRDALETLKTQHATLAKSIQSLTVLEVGQSLRGSPLPATAEEPESITPLSYSPPASFTAPLSRKRTSILSTTTSESANEWFDADSHEGAEEFILDVPPQLDSQASMGNDSRSSLDSSVDTDIGENEVIDPVNGAVQVTRRACLPSPPIVDEGSLFAILKKNVGKDLSTIAFPISFNEPLTLLQRAAEEVEYYELLNLAAAATDPVDRLCYVAAFAISSYAHTRHRSGRKGFNPMLGETFEDVRMKFIAEKVRHNPLEMAYHAEGANWELHATSAGKTKFWGKSLEVIPLGTTYLRIGDDKFEWKKPSSFMRNLMVGTKYLEHVGKMMIENTHTHARCIVEFRPSGYWGASNIVSGVVHSPSGEIVSKLEGKWDDQISQTLDSSHFRILWRVAAYPKDTHEYYGFTSFGITLNEITSDIESKLPPTDSRRRPDVRALEEGHLDVAEREKTRVEEAQRERRRKGKAVEPRWFKQVGNEWEYIGGYWEARAQGWKAGGIQALW</sequence>
<dbReference type="PANTHER" id="PTHR10972">
    <property type="entry name" value="OXYSTEROL-BINDING PROTEIN-RELATED"/>
    <property type="match status" value="1"/>
</dbReference>
<dbReference type="GO" id="GO:0032541">
    <property type="term" value="C:cortical endoplasmic reticulum"/>
    <property type="evidence" value="ECO:0007669"/>
    <property type="project" value="TreeGrafter"/>
</dbReference>
<feature type="region of interest" description="Disordered" evidence="5">
    <location>
        <begin position="644"/>
        <end position="663"/>
    </location>
</feature>
<dbReference type="AlphaFoldDB" id="A0AAD6YPS8"/>
<reference evidence="7" key="1">
    <citation type="submission" date="2023-03" db="EMBL/GenBank/DDBJ databases">
        <title>Massive genome expansion in bonnet fungi (Mycena s.s.) driven by repeated elements and novel gene families across ecological guilds.</title>
        <authorList>
            <consortium name="Lawrence Berkeley National Laboratory"/>
            <person name="Harder C.B."/>
            <person name="Miyauchi S."/>
            <person name="Viragh M."/>
            <person name="Kuo A."/>
            <person name="Thoen E."/>
            <person name="Andreopoulos B."/>
            <person name="Lu D."/>
            <person name="Skrede I."/>
            <person name="Drula E."/>
            <person name="Henrissat B."/>
            <person name="Morin E."/>
            <person name="Kohler A."/>
            <person name="Barry K."/>
            <person name="LaButti K."/>
            <person name="Morin E."/>
            <person name="Salamov A."/>
            <person name="Lipzen A."/>
            <person name="Mereny Z."/>
            <person name="Hegedus B."/>
            <person name="Baldrian P."/>
            <person name="Stursova M."/>
            <person name="Weitz H."/>
            <person name="Taylor A."/>
            <person name="Grigoriev I.V."/>
            <person name="Nagy L.G."/>
            <person name="Martin F."/>
            <person name="Kauserud H."/>
        </authorList>
    </citation>
    <scope>NUCLEOTIDE SEQUENCE</scope>
    <source>
        <strain evidence="7">9144</strain>
    </source>
</reference>
<dbReference type="FunFam" id="2.40.160.120:FF:000001">
    <property type="entry name" value="Oxysterol-binding protein"/>
    <property type="match status" value="1"/>
</dbReference>
<feature type="region of interest" description="Disordered" evidence="5">
    <location>
        <begin position="324"/>
        <end position="343"/>
    </location>
</feature>
<keyword evidence="4" id="KW-0446">Lipid-binding</keyword>
<keyword evidence="3" id="KW-0445">Lipid transport</keyword>
<evidence type="ECO:0000256" key="1">
    <source>
        <dbReference type="ARBA" id="ARBA00008842"/>
    </source>
</evidence>
<proteinExistence type="inferred from homology"/>
<gene>
    <name evidence="7" type="ORF">GGX14DRAFT_422289</name>
</gene>
<dbReference type="Proteomes" id="UP001219525">
    <property type="component" value="Unassembled WGS sequence"/>
</dbReference>
<dbReference type="CDD" id="cd13289">
    <property type="entry name" value="PH_Osh3p_yeast"/>
    <property type="match status" value="1"/>
</dbReference>
<dbReference type="PANTHER" id="PTHR10972:SF203">
    <property type="entry name" value="OXYSTEROL-BINDING PROTEIN HOMOLOG 3"/>
    <property type="match status" value="1"/>
</dbReference>
<dbReference type="GO" id="GO:0034727">
    <property type="term" value="P:piecemeal microautophagy of the nucleus"/>
    <property type="evidence" value="ECO:0007669"/>
    <property type="project" value="TreeGrafter"/>
</dbReference>
<comment type="caution">
    <text evidence="7">The sequence shown here is derived from an EMBL/GenBank/DDBJ whole genome shotgun (WGS) entry which is preliminary data.</text>
</comment>
<dbReference type="GO" id="GO:0005886">
    <property type="term" value="C:plasma membrane"/>
    <property type="evidence" value="ECO:0007669"/>
    <property type="project" value="TreeGrafter"/>
</dbReference>
<name>A0AAD6YPS8_9AGAR</name>
<dbReference type="SMART" id="SM00233">
    <property type="entry name" value="PH"/>
    <property type="match status" value="1"/>
</dbReference>
<evidence type="ECO:0000313" key="7">
    <source>
        <dbReference type="EMBL" id="KAJ7225771.1"/>
    </source>
</evidence>
<dbReference type="InterPro" id="IPR001849">
    <property type="entry name" value="PH_domain"/>
</dbReference>
<dbReference type="GO" id="GO:0005829">
    <property type="term" value="C:cytosol"/>
    <property type="evidence" value="ECO:0007669"/>
    <property type="project" value="TreeGrafter"/>
</dbReference>
<dbReference type="SUPFAM" id="SSF144000">
    <property type="entry name" value="Oxysterol-binding protein-like"/>
    <property type="match status" value="1"/>
</dbReference>